<evidence type="ECO:0000256" key="5">
    <source>
        <dbReference type="ARBA" id="ARBA00022777"/>
    </source>
</evidence>
<dbReference type="NCBIfam" id="TIGR01251">
    <property type="entry name" value="ribP_PPkin"/>
    <property type="match status" value="1"/>
</dbReference>
<evidence type="ECO:0000256" key="7">
    <source>
        <dbReference type="ARBA" id="ARBA00049535"/>
    </source>
</evidence>
<dbReference type="NCBIfam" id="NF005537">
    <property type="entry name" value="PRK07199.1"/>
    <property type="match status" value="1"/>
</dbReference>
<dbReference type="PANTHER" id="PTHR10210">
    <property type="entry name" value="RIBOSE-PHOSPHATE DIPHOSPHOKINASE FAMILY MEMBER"/>
    <property type="match status" value="1"/>
</dbReference>
<dbReference type="PANTHER" id="PTHR10210:SF32">
    <property type="entry name" value="RIBOSE-PHOSPHATE PYROPHOSPHOKINASE 2"/>
    <property type="match status" value="1"/>
</dbReference>
<keyword evidence="3 8" id="KW-0545">Nucleotide biosynthesis</keyword>
<proteinExistence type="inferred from homology"/>
<keyword evidence="4" id="KW-0547">Nucleotide-binding</keyword>
<evidence type="ECO:0000259" key="10">
    <source>
        <dbReference type="Pfam" id="PF13793"/>
    </source>
</evidence>
<keyword evidence="12" id="KW-1185">Reference proteome</keyword>
<dbReference type="InterPro" id="IPR029099">
    <property type="entry name" value="Pribosyltran_N"/>
</dbReference>
<evidence type="ECO:0000256" key="1">
    <source>
        <dbReference type="ARBA" id="ARBA00013247"/>
    </source>
</evidence>
<comment type="caution">
    <text evidence="11">The sequence shown here is derived from an EMBL/GenBank/DDBJ whole genome shotgun (WGS) entry which is preliminary data.</text>
</comment>
<dbReference type="InterPro" id="IPR005946">
    <property type="entry name" value="Rib-P_diPkinase"/>
</dbReference>
<dbReference type="SUPFAM" id="SSF53271">
    <property type="entry name" value="PRTase-like"/>
    <property type="match status" value="2"/>
</dbReference>
<gene>
    <name evidence="11" type="ORF">ACFQ2O_03690</name>
</gene>
<evidence type="ECO:0000256" key="2">
    <source>
        <dbReference type="ARBA" id="ARBA00022679"/>
    </source>
</evidence>
<dbReference type="Pfam" id="PF00156">
    <property type="entry name" value="Pribosyltran"/>
    <property type="match status" value="1"/>
</dbReference>
<feature type="domain" description="Ribose-phosphate pyrophosphokinase N-terminal" evidence="10">
    <location>
        <begin position="5"/>
        <end position="116"/>
    </location>
</feature>
<evidence type="ECO:0000256" key="6">
    <source>
        <dbReference type="ARBA" id="ARBA00022840"/>
    </source>
</evidence>
<sequence>MDWLVFGLPGNENLATQLSEQLQIPCGGATIRHFPDGESYVRILSDVQNKNVLLVMTLDHPDDKLLPLYFFILAAREQGAKKVGLVAPYLAYMRQDKQFLPGEAVTSGYFAHLLSQLTDWIVTIDPHLHRRGSMSEIYTVPVTVLHAAPLISKWIKDNVKNALIVGPDSESEQWVKEVAREAEVPYIVLEKVRKGDRQVEIKVPDVSTWKHHRPVLVDDIVSTAKTMIITVQHLIRADFQNPICIGVHAVFAENAFEELKAAGAEKIITCDTIPHASNGISVSTLILPNLLSMTRDKE</sequence>
<organism evidence="11 12">
    <name type="scientific">Pontibacter rugosus</name>
    <dbReference type="NCBI Taxonomy" id="1745966"/>
    <lineage>
        <taxon>Bacteria</taxon>
        <taxon>Pseudomonadati</taxon>
        <taxon>Bacteroidota</taxon>
        <taxon>Cytophagia</taxon>
        <taxon>Cytophagales</taxon>
        <taxon>Hymenobacteraceae</taxon>
        <taxon>Pontibacter</taxon>
    </lineage>
</organism>
<evidence type="ECO:0000256" key="3">
    <source>
        <dbReference type="ARBA" id="ARBA00022727"/>
    </source>
</evidence>
<evidence type="ECO:0000313" key="12">
    <source>
        <dbReference type="Proteomes" id="UP001597094"/>
    </source>
</evidence>
<reference evidence="12" key="1">
    <citation type="journal article" date="2019" name="Int. J. Syst. Evol. Microbiol.">
        <title>The Global Catalogue of Microorganisms (GCM) 10K type strain sequencing project: providing services to taxonomists for standard genome sequencing and annotation.</title>
        <authorList>
            <consortium name="The Broad Institute Genomics Platform"/>
            <consortium name="The Broad Institute Genome Sequencing Center for Infectious Disease"/>
            <person name="Wu L."/>
            <person name="Ma J."/>
        </authorList>
    </citation>
    <scope>NUCLEOTIDE SEQUENCE [LARGE SCALE GENOMIC DNA]</scope>
    <source>
        <strain evidence="12">JCM 31319</strain>
    </source>
</reference>
<accession>A0ABW3SLI0</accession>
<protein>
    <recommendedName>
        <fullName evidence="1">ribose-phosphate diphosphokinase</fullName>
        <ecNumber evidence="1">2.7.6.1</ecNumber>
    </recommendedName>
</protein>
<evidence type="ECO:0000256" key="4">
    <source>
        <dbReference type="ARBA" id="ARBA00022741"/>
    </source>
</evidence>
<keyword evidence="6" id="KW-0067">ATP-binding</keyword>
<keyword evidence="2" id="KW-0808">Transferase</keyword>
<dbReference type="InterPro" id="IPR000836">
    <property type="entry name" value="PRTase_dom"/>
</dbReference>
<name>A0ABW3SLI0_9BACT</name>
<dbReference type="Proteomes" id="UP001597094">
    <property type="component" value="Unassembled WGS sequence"/>
</dbReference>
<comment type="similarity">
    <text evidence="8">Belongs to the ribose-phosphate pyrophosphokinase family.</text>
</comment>
<dbReference type="EMBL" id="JBHTLD010000018">
    <property type="protein sequence ID" value="MFD1185297.1"/>
    <property type="molecule type" value="Genomic_DNA"/>
</dbReference>
<dbReference type="SMART" id="SM01400">
    <property type="entry name" value="Pribosyltran_N"/>
    <property type="match status" value="1"/>
</dbReference>
<comment type="catalytic activity">
    <reaction evidence="7">
        <text>D-ribose 5-phosphate + ATP = 5-phospho-alpha-D-ribose 1-diphosphate + AMP + H(+)</text>
        <dbReference type="Rhea" id="RHEA:15609"/>
        <dbReference type="ChEBI" id="CHEBI:15378"/>
        <dbReference type="ChEBI" id="CHEBI:30616"/>
        <dbReference type="ChEBI" id="CHEBI:58017"/>
        <dbReference type="ChEBI" id="CHEBI:78346"/>
        <dbReference type="ChEBI" id="CHEBI:456215"/>
        <dbReference type="EC" id="2.7.6.1"/>
    </reaction>
</comment>
<dbReference type="Pfam" id="PF13793">
    <property type="entry name" value="Pribosyltran_N"/>
    <property type="match status" value="1"/>
</dbReference>
<dbReference type="EC" id="2.7.6.1" evidence="1"/>
<keyword evidence="5" id="KW-0418">Kinase</keyword>
<evidence type="ECO:0000259" key="9">
    <source>
        <dbReference type="Pfam" id="PF00156"/>
    </source>
</evidence>
<dbReference type="RefSeq" id="WP_377523054.1">
    <property type="nucleotide sequence ID" value="NZ_JBHTLD010000018.1"/>
</dbReference>
<feature type="domain" description="Phosphoribosyltransferase" evidence="9">
    <location>
        <begin position="135"/>
        <end position="277"/>
    </location>
</feature>
<evidence type="ECO:0000313" key="11">
    <source>
        <dbReference type="EMBL" id="MFD1185297.1"/>
    </source>
</evidence>
<dbReference type="InterPro" id="IPR029057">
    <property type="entry name" value="PRTase-like"/>
</dbReference>
<dbReference type="Gene3D" id="3.40.50.2020">
    <property type="match status" value="2"/>
</dbReference>
<dbReference type="CDD" id="cd06223">
    <property type="entry name" value="PRTases_typeI"/>
    <property type="match status" value="1"/>
</dbReference>
<evidence type="ECO:0000256" key="8">
    <source>
        <dbReference type="RuleBase" id="RU004324"/>
    </source>
</evidence>